<keyword evidence="1" id="KW-0808">Transferase</keyword>
<sequence length="265" mass="27716">MTSTLPPAETAYLAAVLDRLAAVLGDSLLGVYPTGSLALDGYAPGRSDIDLIAVVERADPVVLEKVAARLSHDALPCPATGLEFVLYERAAVAASGTGAGFALNLNTGRELPPKVGFGPGDEATFWYPIDRAISSQQGVALLGPAPRTLLAPTPFAALLPVVVESVAARLHADLDLGDNAVLNGCRSLRFATERRWYPKRSAAEWAIGAVPEFGPLIGAALRSYARGRTAGNSVDGTQARAFLAVLLGRLDQHRHASATAARRAD</sequence>
<dbReference type="Pfam" id="PF13427">
    <property type="entry name" value="AadA_C"/>
    <property type="match status" value="1"/>
</dbReference>
<protein>
    <submittedName>
        <fullName evidence="3">Aminoglycoside adenylyltransferase domain-containing protein</fullName>
    </submittedName>
</protein>
<dbReference type="GO" id="GO:0016779">
    <property type="term" value="F:nucleotidyltransferase activity"/>
    <property type="evidence" value="ECO:0007669"/>
    <property type="project" value="UniProtKB-KW"/>
</dbReference>
<accession>A0ABW1K3D5</accession>
<feature type="domain" description="Adenylyltransferase AadA C-terminal" evidence="2">
    <location>
        <begin position="149"/>
        <end position="243"/>
    </location>
</feature>
<evidence type="ECO:0000259" key="2">
    <source>
        <dbReference type="Pfam" id="PF13427"/>
    </source>
</evidence>
<evidence type="ECO:0000313" key="3">
    <source>
        <dbReference type="EMBL" id="MFC6015980.1"/>
    </source>
</evidence>
<evidence type="ECO:0000313" key="4">
    <source>
        <dbReference type="Proteomes" id="UP001596203"/>
    </source>
</evidence>
<keyword evidence="4" id="KW-1185">Reference proteome</keyword>
<evidence type="ECO:0000256" key="1">
    <source>
        <dbReference type="ARBA" id="ARBA00022679"/>
    </source>
</evidence>
<gene>
    <name evidence="3" type="ORF">ACFP2T_07215</name>
</gene>
<reference evidence="4" key="1">
    <citation type="journal article" date="2019" name="Int. J. Syst. Evol. Microbiol.">
        <title>The Global Catalogue of Microorganisms (GCM) 10K type strain sequencing project: providing services to taxonomists for standard genome sequencing and annotation.</title>
        <authorList>
            <consortium name="The Broad Institute Genomics Platform"/>
            <consortium name="The Broad Institute Genome Sequencing Center for Infectious Disease"/>
            <person name="Wu L."/>
            <person name="Ma J."/>
        </authorList>
    </citation>
    <scope>NUCLEOTIDE SEQUENCE [LARGE SCALE GENOMIC DNA]</scope>
    <source>
        <strain evidence="4">ZS-35-S2</strain>
    </source>
</reference>
<dbReference type="InterPro" id="IPR025184">
    <property type="entry name" value="AadA_C"/>
</dbReference>
<keyword evidence="3" id="KW-0548">Nucleotidyltransferase</keyword>
<name>A0ABW1K3D5_9ACTN</name>
<dbReference type="RefSeq" id="WP_377418856.1">
    <property type="nucleotide sequence ID" value="NZ_JBHSPR010000007.1"/>
</dbReference>
<dbReference type="SUPFAM" id="SSF81301">
    <property type="entry name" value="Nucleotidyltransferase"/>
    <property type="match status" value="1"/>
</dbReference>
<proteinExistence type="predicted"/>
<dbReference type="Proteomes" id="UP001596203">
    <property type="component" value="Unassembled WGS sequence"/>
</dbReference>
<comment type="caution">
    <text evidence="3">The sequence shown here is derived from an EMBL/GenBank/DDBJ whole genome shotgun (WGS) entry which is preliminary data.</text>
</comment>
<dbReference type="EMBL" id="JBHSPR010000007">
    <property type="protein sequence ID" value="MFC6015980.1"/>
    <property type="molecule type" value="Genomic_DNA"/>
</dbReference>
<organism evidence="3 4">
    <name type="scientific">Plantactinospora solaniradicis</name>
    <dbReference type="NCBI Taxonomy" id="1723736"/>
    <lineage>
        <taxon>Bacteria</taxon>
        <taxon>Bacillati</taxon>
        <taxon>Actinomycetota</taxon>
        <taxon>Actinomycetes</taxon>
        <taxon>Micromonosporales</taxon>
        <taxon>Micromonosporaceae</taxon>
        <taxon>Plantactinospora</taxon>
    </lineage>
</organism>
<dbReference type="InterPro" id="IPR043519">
    <property type="entry name" value="NT_sf"/>
</dbReference>